<keyword evidence="2" id="KW-1185">Reference proteome</keyword>
<evidence type="ECO:0000313" key="2">
    <source>
        <dbReference type="Proteomes" id="UP001209654"/>
    </source>
</evidence>
<reference evidence="1 2" key="1">
    <citation type="journal article" date="2023" name="Int. J. Syst. Evol. Microbiol.">
        <title>Arthrobacter mangrovi sp. nov., an actinobacterium isolated from the rhizosphere of a mangrove.</title>
        <authorList>
            <person name="Hamada M."/>
            <person name="Saitou S."/>
            <person name="Enomoto N."/>
            <person name="Nanri K."/>
            <person name="Hidaka K."/>
            <person name="Miura T."/>
            <person name="Tamura T."/>
        </authorList>
    </citation>
    <scope>NUCLEOTIDE SEQUENCE [LARGE SCALE GENOMIC DNA]</scope>
    <source>
        <strain evidence="1 2">NBRC 112813</strain>
    </source>
</reference>
<name>A0ABQ5MYK5_9MICC</name>
<sequence>MTKAIDQEAILAAARDIMVRPVGGDTLNLISLRVVDGYLEVVFRWNERPEQFGYRVELPDTTDHPSWTKWAPQTVEEWVEYAVRFSLIEDMQTGLLPYGRRRFDGSVLWLEGAPS</sequence>
<proteinExistence type="predicted"/>
<dbReference type="RefSeq" id="WP_264797149.1">
    <property type="nucleotide sequence ID" value="NZ_BRVS01000026.1"/>
</dbReference>
<dbReference type="Proteomes" id="UP001209654">
    <property type="component" value="Unassembled WGS sequence"/>
</dbReference>
<dbReference type="EMBL" id="BRVS01000026">
    <property type="protein sequence ID" value="GLB69067.1"/>
    <property type="molecule type" value="Genomic_DNA"/>
</dbReference>
<comment type="caution">
    <text evidence="1">The sequence shown here is derived from an EMBL/GenBank/DDBJ whole genome shotgun (WGS) entry which is preliminary data.</text>
</comment>
<organism evidence="1 2">
    <name type="scientific">Arthrobacter mangrovi</name>
    <dbReference type="NCBI Taxonomy" id="2966350"/>
    <lineage>
        <taxon>Bacteria</taxon>
        <taxon>Bacillati</taxon>
        <taxon>Actinomycetota</taxon>
        <taxon>Actinomycetes</taxon>
        <taxon>Micrococcales</taxon>
        <taxon>Micrococcaceae</taxon>
        <taxon>Arthrobacter</taxon>
    </lineage>
</organism>
<evidence type="ECO:0000313" key="1">
    <source>
        <dbReference type="EMBL" id="GLB69067.1"/>
    </source>
</evidence>
<accession>A0ABQ5MYK5</accession>
<protein>
    <submittedName>
        <fullName evidence="1">Uncharacterized protein</fullName>
    </submittedName>
</protein>
<gene>
    <name evidence="1" type="ORF">AHIS1636_35100</name>
</gene>